<organism evidence="2 3">
    <name type="scientific">Perkinsus chesapeaki</name>
    <name type="common">Clam parasite</name>
    <name type="synonym">Perkinsus andrewsi</name>
    <dbReference type="NCBI Taxonomy" id="330153"/>
    <lineage>
        <taxon>Eukaryota</taxon>
        <taxon>Sar</taxon>
        <taxon>Alveolata</taxon>
        <taxon>Perkinsozoa</taxon>
        <taxon>Perkinsea</taxon>
        <taxon>Perkinsida</taxon>
        <taxon>Perkinsidae</taxon>
        <taxon>Perkinsus</taxon>
    </lineage>
</organism>
<evidence type="ECO:0000259" key="1">
    <source>
        <dbReference type="Pfam" id="PF02698"/>
    </source>
</evidence>
<dbReference type="Pfam" id="PF02698">
    <property type="entry name" value="DUF218"/>
    <property type="match status" value="1"/>
</dbReference>
<dbReference type="CDD" id="cd06259">
    <property type="entry name" value="YdcF-like"/>
    <property type="match status" value="1"/>
</dbReference>
<dbReference type="Proteomes" id="UP000591131">
    <property type="component" value="Unassembled WGS sequence"/>
</dbReference>
<comment type="caution">
    <text evidence="2">The sequence shown here is derived from an EMBL/GenBank/DDBJ whole genome shotgun (WGS) entry which is preliminary data.</text>
</comment>
<feature type="domain" description="DUF218" evidence="1">
    <location>
        <begin position="7"/>
        <end position="141"/>
    </location>
</feature>
<dbReference type="InterPro" id="IPR014729">
    <property type="entry name" value="Rossmann-like_a/b/a_fold"/>
</dbReference>
<accession>A0A7J6N419</accession>
<dbReference type="AlphaFoldDB" id="A0A7J6N419"/>
<name>A0A7J6N419_PERCH</name>
<gene>
    <name evidence="2" type="ORF">FOL47_000036</name>
</gene>
<protein>
    <recommendedName>
        <fullName evidence="1">DUF218 domain-containing protein</fullName>
    </recommendedName>
</protein>
<dbReference type="InterPro" id="IPR051599">
    <property type="entry name" value="Cell_Envelope_Assoc"/>
</dbReference>
<dbReference type="OrthoDB" id="426623at2759"/>
<dbReference type="GO" id="GO:0005886">
    <property type="term" value="C:plasma membrane"/>
    <property type="evidence" value="ECO:0007669"/>
    <property type="project" value="TreeGrafter"/>
</dbReference>
<dbReference type="PANTHER" id="PTHR30336">
    <property type="entry name" value="INNER MEMBRANE PROTEIN, PROBABLE PERMEASE"/>
    <property type="match status" value="1"/>
</dbReference>
<proteinExistence type="predicted"/>
<dbReference type="Gene3D" id="3.40.50.620">
    <property type="entry name" value="HUPs"/>
    <property type="match status" value="1"/>
</dbReference>
<dbReference type="PANTHER" id="PTHR30336:SF20">
    <property type="entry name" value="DUF218 DOMAIN-CONTAINING PROTEIN"/>
    <property type="match status" value="1"/>
</dbReference>
<dbReference type="InterPro" id="IPR003848">
    <property type="entry name" value="DUF218"/>
</dbReference>
<evidence type="ECO:0000313" key="2">
    <source>
        <dbReference type="EMBL" id="KAF4678307.1"/>
    </source>
</evidence>
<dbReference type="EMBL" id="JAAPAO010000001">
    <property type="protein sequence ID" value="KAF4678307.1"/>
    <property type="molecule type" value="Genomic_DNA"/>
</dbReference>
<evidence type="ECO:0000313" key="3">
    <source>
        <dbReference type="Proteomes" id="UP000591131"/>
    </source>
</evidence>
<keyword evidence="3" id="KW-1185">Reference proteome</keyword>
<sequence>MSSCPFDLVIVLSGGLDANGEPHPWVLNRLDYAAEYFCNKTRYFLVTSRGTPHKPPPIDSRTGFPIDEALVGANYLNKVKGIPAEKILMDTWSLDTVGNAFFALVAHCQPRGFTRLVVITSEFHMDRSRVIFEHLRFALDMTDLTIRYISVPDVGMTDDMLEARRLKERGSLATLRTEVLPSIRTPEDVHRWVFENHKAYAFQSKNVEDGGEEPDCKDAALSDETCATY</sequence>
<reference evidence="2 3" key="1">
    <citation type="submission" date="2020-04" db="EMBL/GenBank/DDBJ databases">
        <title>Perkinsus chesapeaki whole genome sequence.</title>
        <authorList>
            <person name="Bogema D.R."/>
        </authorList>
    </citation>
    <scope>NUCLEOTIDE SEQUENCE [LARGE SCALE GENOMIC DNA]</scope>
    <source>
        <strain evidence="2">ATCC PRA-425</strain>
    </source>
</reference>